<reference evidence="1 2" key="1">
    <citation type="submission" date="2018-04" db="EMBL/GenBank/DDBJ databases">
        <title>Genomic insights into metabolic versatility of Carboxydocella thermautotrophica capable of coupling hydrogenogenic CO oxidation with the reduction of Fe(III) minerals in Kamchatka hot springs.</title>
        <authorList>
            <person name="Toshchakov S.V."/>
            <person name="Tepliuk A.V."/>
            <person name="Gavrilov S.N."/>
            <person name="Kublanov I.V."/>
            <person name="Lebedinsky A.V."/>
            <person name="Bonch-Osmolovskaya E.A."/>
            <person name="Rusakov V.S."/>
            <person name="Chistyakova N.I."/>
            <person name="Korzhenkov A."/>
            <person name="Zavarsina D.G."/>
            <person name="Sokolova T.G."/>
        </authorList>
    </citation>
    <scope>NUCLEOTIDE SEQUENCE [LARGE SCALE GENOMIC DNA]</scope>
    <source>
        <strain evidence="1 2">019</strain>
    </source>
</reference>
<gene>
    <name evidence="1" type="ORF">CFE_2526</name>
</gene>
<evidence type="ECO:0000313" key="1">
    <source>
        <dbReference type="EMBL" id="AVX21669.1"/>
    </source>
</evidence>
<protein>
    <submittedName>
        <fullName evidence="1">Uncharacterized protein</fullName>
    </submittedName>
</protein>
<dbReference type="AlphaFoldDB" id="A0A2R4N3W3"/>
<evidence type="ECO:0000313" key="2">
    <source>
        <dbReference type="Proteomes" id="UP000241323"/>
    </source>
</evidence>
<sequence>MTGRYRIALARIADELDNLDQVYERFQRYR</sequence>
<keyword evidence="2" id="KW-1185">Reference proteome</keyword>
<dbReference type="EMBL" id="CP028491">
    <property type="protein sequence ID" value="AVX21669.1"/>
    <property type="molecule type" value="Genomic_DNA"/>
</dbReference>
<organism evidence="1 2">
    <name type="scientific">Carboxydocella thermautotrophica</name>
    <dbReference type="NCBI Taxonomy" id="178899"/>
    <lineage>
        <taxon>Bacteria</taxon>
        <taxon>Bacillati</taxon>
        <taxon>Bacillota</taxon>
        <taxon>Clostridia</taxon>
        <taxon>Eubacteriales</taxon>
        <taxon>Clostridiales Family XVI. Incertae Sedis</taxon>
        <taxon>Carboxydocella</taxon>
    </lineage>
</organism>
<accession>A0A2R4N3W3</accession>
<dbReference type="KEGG" id="cthm:CFE_2526"/>
<proteinExistence type="predicted"/>
<name>A0A2R4N3W3_CARTR</name>
<dbReference type="Proteomes" id="UP000241323">
    <property type="component" value="Chromosome"/>
</dbReference>